<organism evidence="2 3">
    <name type="scientific">Prymnesium parvum</name>
    <name type="common">Toxic golden alga</name>
    <dbReference type="NCBI Taxonomy" id="97485"/>
    <lineage>
        <taxon>Eukaryota</taxon>
        <taxon>Haptista</taxon>
        <taxon>Haptophyta</taxon>
        <taxon>Prymnesiophyceae</taxon>
        <taxon>Prymnesiales</taxon>
        <taxon>Prymnesiaceae</taxon>
        <taxon>Prymnesium</taxon>
    </lineage>
</organism>
<feature type="region of interest" description="Disordered" evidence="1">
    <location>
        <begin position="1"/>
        <end position="67"/>
    </location>
</feature>
<dbReference type="EMBL" id="JBGBPQ010000004">
    <property type="protein sequence ID" value="KAL1526025.1"/>
    <property type="molecule type" value="Genomic_DNA"/>
</dbReference>
<sequence length="90" mass="9796">MSETSKMARERSGSVAAGIHAMRRGGGGGGVGGWSEIDKEQGGSKYADGQRPEAEAAGRTTRGRGKAKWWWKGLKRRRSGRGDERVEYGW</sequence>
<keyword evidence="3" id="KW-1185">Reference proteome</keyword>
<feature type="compositionally biased region" description="Gly residues" evidence="1">
    <location>
        <begin position="24"/>
        <end position="33"/>
    </location>
</feature>
<evidence type="ECO:0000313" key="3">
    <source>
        <dbReference type="Proteomes" id="UP001515480"/>
    </source>
</evidence>
<dbReference type="AlphaFoldDB" id="A0AB34JWG5"/>
<name>A0AB34JWG5_PRYPA</name>
<reference evidence="2 3" key="1">
    <citation type="journal article" date="2024" name="Science">
        <title>Giant polyketide synthase enzymes in the biosynthesis of giant marine polyether toxins.</title>
        <authorList>
            <person name="Fallon T.R."/>
            <person name="Shende V.V."/>
            <person name="Wierzbicki I.H."/>
            <person name="Pendleton A.L."/>
            <person name="Watervoot N.F."/>
            <person name="Auber R.P."/>
            <person name="Gonzalez D.J."/>
            <person name="Wisecaver J.H."/>
            <person name="Moore B.S."/>
        </authorList>
    </citation>
    <scope>NUCLEOTIDE SEQUENCE [LARGE SCALE GENOMIC DNA]</scope>
    <source>
        <strain evidence="2 3">12B1</strain>
    </source>
</reference>
<protein>
    <submittedName>
        <fullName evidence="2">Uncharacterized protein</fullName>
    </submittedName>
</protein>
<accession>A0AB34JWG5</accession>
<evidence type="ECO:0000256" key="1">
    <source>
        <dbReference type="SAM" id="MobiDB-lite"/>
    </source>
</evidence>
<dbReference type="Proteomes" id="UP001515480">
    <property type="component" value="Unassembled WGS sequence"/>
</dbReference>
<evidence type="ECO:0000313" key="2">
    <source>
        <dbReference type="EMBL" id="KAL1526025.1"/>
    </source>
</evidence>
<proteinExistence type="predicted"/>
<feature type="compositionally biased region" description="Basic and acidic residues" evidence="1">
    <location>
        <begin position="1"/>
        <end position="12"/>
    </location>
</feature>
<feature type="compositionally biased region" description="Basic and acidic residues" evidence="1">
    <location>
        <begin position="36"/>
        <end position="56"/>
    </location>
</feature>
<gene>
    <name evidence="2" type="ORF">AB1Y20_020846</name>
</gene>
<comment type="caution">
    <text evidence="2">The sequence shown here is derived from an EMBL/GenBank/DDBJ whole genome shotgun (WGS) entry which is preliminary data.</text>
</comment>